<gene>
    <name evidence="1" type="ordered locus">Apar_0566</name>
</gene>
<organism evidence="1 2">
    <name type="scientific">Lancefieldella parvula (strain ATCC 33793 / DSM 20469 / CCUG 32760 / JCM 10300 / KCTC 3663 / VPI 0546 / 1246)</name>
    <name type="common">Atopobium parvulum</name>
    <dbReference type="NCBI Taxonomy" id="521095"/>
    <lineage>
        <taxon>Bacteria</taxon>
        <taxon>Bacillati</taxon>
        <taxon>Actinomycetota</taxon>
        <taxon>Coriobacteriia</taxon>
        <taxon>Coriobacteriales</taxon>
        <taxon>Atopobiaceae</taxon>
        <taxon>Lancefieldella</taxon>
    </lineage>
</organism>
<name>C8WA58_LANP1</name>
<sequence>MKNRLRIADIKFIRGLVCEVWHSQSDMQRALMNNDLAAVLKEISFSDKQLITLVCTLNKLVEDFKNDEELQGGKQ</sequence>
<dbReference type="GeneID" id="84806093"/>
<evidence type="ECO:0000313" key="2">
    <source>
        <dbReference type="Proteomes" id="UP000000960"/>
    </source>
</evidence>
<dbReference type="STRING" id="521095.Apar_0566"/>
<proteinExistence type="predicted"/>
<dbReference type="AlphaFoldDB" id="C8WA58"/>
<dbReference type="RefSeq" id="WP_012808653.1">
    <property type="nucleotide sequence ID" value="NC_013203.1"/>
</dbReference>
<dbReference type="KEGG" id="apv:Apar_0566"/>
<reference evidence="1 2" key="1">
    <citation type="journal article" date="2009" name="Stand. Genomic Sci.">
        <title>Complete genome sequence of Atopobium parvulum type strain (IPP 1246).</title>
        <authorList>
            <person name="Copeland A."/>
            <person name="Sikorski J."/>
            <person name="Lapidus A."/>
            <person name="Nolan M."/>
            <person name="Del Rio T.G."/>
            <person name="Lucas S."/>
            <person name="Chen F."/>
            <person name="Tice H."/>
            <person name="Pitluck S."/>
            <person name="Cheng J.F."/>
            <person name="Pukall R."/>
            <person name="Chertkov O."/>
            <person name="Brettin T."/>
            <person name="Han C."/>
            <person name="Detter J.C."/>
            <person name="Kuske C."/>
            <person name="Bruce D."/>
            <person name="Goodwin L."/>
            <person name="Ivanova N."/>
            <person name="Mavromatis K."/>
            <person name="Mikhailova N."/>
            <person name="Chen A."/>
            <person name="Palaniappan K."/>
            <person name="Chain P."/>
            <person name="Rohde M."/>
            <person name="Goker M."/>
            <person name="Bristow J."/>
            <person name="Eisen J.A."/>
            <person name="Markowitz V."/>
            <person name="Hugenholtz P."/>
            <person name="Kyrpides N.C."/>
            <person name="Klenk H.P."/>
            <person name="Detter J.C."/>
        </authorList>
    </citation>
    <scope>NUCLEOTIDE SEQUENCE [LARGE SCALE GENOMIC DNA]</scope>
    <source>
        <strain evidence="2">ATCC 33793 / DSM 20469 / CCUG 32760 / JCM 10300 / KCTC 3663 / VPI 0546 / 1246</strain>
    </source>
</reference>
<protein>
    <submittedName>
        <fullName evidence="1">Uncharacterized protein</fullName>
    </submittedName>
</protein>
<dbReference type="Proteomes" id="UP000000960">
    <property type="component" value="Chromosome"/>
</dbReference>
<dbReference type="HOGENOM" id="CLU_2663148_0_0_11"/>
<evidence type="ECO:0000313" key="1">
    <source>
        <dbReference type="EMBL" id="ACV50996.1"/>
    </source>
</evidence>
<dbReference type="EMBL" id="CP001721">
    <property type="protein sequence ID" value="ACV50996.1"/>
    <property type="molecule type" value="Genomic_DNA"/>
</dbReference>
<accession>C8WA58</accession>
<keyword evidence="2" id="KW-1185">Reference proteome</keyword>